<dbReference type="InterPro" id="IPR050291">
    <property type="entry name" value="CDF_Transporter"/>
</dbReference>
<name>K0IBX5_NITGG</name>
<evidence type="ECO:0000256" key="1">
    <source>
        <dbReference type="ARBA" id="ARBA00004141"/>
    </source>
</evidence>
<feature type="region of interest" description="Disordered" evidence="6">
    <location>
        <begin position="263"/>
        <end position="287"/>
    </location>
</feature>
<evidence type="ECO:0000256" key="2">
    <source>
        <dbReference type="ARBA" id="ARBA00022448"/>
    </source>
</evidence>
<dbReference type="Proteomes" id="UP000008037">
    <property type="component" value="Chromosome"/>
</dbReference>
<evidence type="ECO:0000256" key="7">
    <source>
        <dbReference type="SAM" id="Phobius"/>
    </source>
</evidence>
<accession>K0IBX5</accession>
<dbReference type="PANTHER" id="PTHR43840">
    <property type="entry name" value="MITOCHONDRIAL METAL TRANSPORTER 1-RELATED"/>
    <property type="match status" value="1"/>
</dbReference>
<evidence type="ECO:0000256" key="6">
    <source>
        <dbReference type="SAM" id="MobiDB-lite"/>
    </source>
</evidence>
<comment type="subcellular location">
    <subcellularLocation>
        <location evidence="1">Membrane</location>
        <topology evidence="1">Multi-pass membrane protein</topology>
    </subcellularLocation>
</comment>
<feature type="domain" description="Cation efflux protein transmembrane" evidence="8">
    <location>
        <begin position="4"/>
        <end position="178"/>
    </location>
</feature>
<keyword evidence="4 7" id="KW-1133">Transmembrane helix</keyword>
<reference evidence="9 10" key="1">
    <citation type="journal article" date="2012" name="Environ. Microbiol.">
        <title>The genome of the ammonia-oxidizing Candidatus Nitrososphaera gargensis: insights into metabolic versatility and environmental adaptations.</title>
        <authorList>
            <person name="Spang A."/>
            <person name="Poehlein A."/>
            <person name="Offre P."/>
            <person name="Zumbragel S."/>
            <person name="Haider S."/>
            <person name="Rychlik N."/>
            <person name="Nowka B."/>
            <person name="Schmeisser C."/>
            <person name="Lebedeva E.V."/>
            <person name="Rattei T."/>
            <person name="Bohm C."/>
            <person name="Schmid M."/>
            <person name="Galushko A."/>
            <person name="Hatzenpichler R."/>
            <person name="Weinmaier T."/>
            <person name="Daniel R."/>
            <person name="Schleper C."/>
            <person name="Spieck E."/>
            <person name="Streit W."/>
            <person name="Wagner M."/>
        </authorList>
    </citation>
    <scope>NUCLEOTIDE SEQUENCE [LARGE SCALE GENOMIC DNA]</scope>
    <source>
        <strain evidence="10">Ga9.2</strain>
    </source>
</reference>
<dbReference type="HOGENOM" id="CLU_013430_3_3_2"/>
<keyword evidence="10" id="KW-1185">Reference proteome</keyword>
<protein>
    <submittedName>
        <fullName evidence="9">Cation diffusion facilitator family transporter</fullName>
    </submittedName>
</protein>
<feature type="transmembrane region" description="Helical" evidence="7">
    <location>
        <begin position="52"/>
        <end position="73"/>
    </location>
</feature>
<evidence type="ECO:0000313" key="9">
    <source>
        <dbReference type="EMBL" id="AFU58801.1"/>
    </source>
</evidence>
<evidence type="ECO:0000256" key="5">
    <source>
        <dbReference type="ARBA" id="ARBA00023136"/>
    </source>
</evidence>
<dbReference type="BioCyc" id="CNIT1237085:G1324-1867-MONOMER"/>
<dbReference type="PANTHER" id="PTHR43840:SF15">
    <property type="entry name" value="MITOCHONDRIAL METAL TRANSPORTER 1-RELATED"/>
    <property type="match status" value="1"/>
</dbReference>
<dbReference type="GO" id="GO:0016020">
    <property type="term" value="C:membrane"/>
    <property type="evidence" value="ECO:0007669"/>
    <property type="project" value="UniProtKB-SubCell"/>
</dbReference>
<dbReference type="InterPro" id="IPR058533">
    <property type="entry name" value="Cation_efflux_TM"/>
</dbReference>
<dbReference type="Gene3D" id="3.30.70.1350">
    <property type="entry name" value="Cation efflux protein, cytoplasmic domain"/>
    <property type="match status" value="1"/>
</dbReference>
<dbReference type="Pfam" id="PF01545">
    <property type="entry name" value="Cation_efflux"/>
    <property type="match status" value="1"/>
</dbReference>
<evidence type="ECO:0000313" key="10">
    <source>
        <dbReference type="Proteomes" id="UP000008037"/>
    </source>
</evidence>
<organism evidence="9 10">
    <name type="scientific">Nitrososphaera gargensis (strain Ga9.2)</name>
    <dbReference type="NCBI Taxonomy" id="1237085"/>
    <lineage>
        <taxon>Archaea</taxon>
        <taxon>Nitrososphaerota</taxon>
        <taxon>Nitrososphaeria</taxon>
        <taxon>Nitrososphaerales</taxon>
        <taxon>Nitrososphaeraceae</taxon>
        <taxon>Nitrososphaera</taxon>
    </lineage>
</organism>
<dbReference type="SUPFAM" id="SSF160240">
    <property type="entry name" value="Cation efflux protein cytoplasmic domain-like"/>
    <property type="match status" value="1"/>
</dbReference>
<dbReference type="STRING" id="1237085.Ngar_c18690"/>
<keyword evidence="3 7" id="KW-0812">Transmembrane</keyword>
<feature type="transmembrane region" description="Helical" evidence="7">
    <location>
        <begin position="85"/>
        <end position="104"/>
    </location>
</feature>
<keyword evidence="5 7" id="KW-0472">Membrane</keyword>
<dbReference type="SUPFAM" id="SSF161111">
    <property type="entry name" value="Cation efflux protein transmembrane domain-like"/>
    <property type="match status" value="1"/>
</dbReference>
<dbReference type="InterPro" id="IPR036837">
    <property type="entry name" value="Cation_efflux_CTD_sf"/>
</dbReference>
<keyword evidence="2" id="KW-0813">Transport</keyword>
<feature type="transmembrane region" description="Helical" evidence="7">
    <location>
        <begin position="125"/>
        <end position="146"/>
    </location>
</feature>
<evidence type="ECO:0000256" key="4">
    <source>
        <dbReference type="ARBA" id="ARBA00022989"/>
    </source>
</evidence>
<evidence type="ECO:0000259" key="8">
    <source>
        <dbReference type="Pfam" id="PF01545"/>
    </source>
</evidence>
<gene>
    <name evidence="9" type="ordered locus">Ngar_c18690</name>
</gene>
<dbReference type="KEGG" id="nga:Ngar_c18690"/>
<feature type="transmembrane region" description="Helical" evidence="7">
    <location>
        <begin position="152"/>
        <end position="170"/>
    </location>
</feature>
<dbReference type="GO" id="GO:0008324">
    <property type="term" value="F:monoatomic cation transmembrane transporter activity"/>
    <property type="evidence" value="ECO:0007669"/>
    <property type="project" value="InterPro"/>
</dbReference>
<dbReference type="AlphaFoldDB" id="K0IBX5"/>
<proteinExistence type="predicted"/>
<feature type="compositionally biased region" description="Basic and acidic residues" evidence="6">
    <location>
        <begin position="278"/>
        <end position="287"/>
    </location>
</feature>
<dbReference type="InterPro" id="IPR027469">
    <property type="entry name" value="Cation_efflux_TMD_sf"/>
</dbReference>
<dbReference type="InParanoid" id="K0IBX5"/>
<evidence type="ECO:0000256" key="3">
    <source>
        <dbReference type="ARBA" id="ARBA00022692"/>
    </source>
</evidence>
<sequence>MGQVSGSVVATADGIDSLSDAMISLIVLVGLRMAHKPADRKFPFGYHKVESFAALIAAIGMVAIGGFILYHSYEALLHPRVIQQPVLTMIVLAAAGAVSLHRAFQMNSIANRYNLLSLKTDAKNSIKDGSASIIGFVSVLIASQFGFLQMDAIGGIIIAGYIFSVSYISLKQSSLILVDSWQNPRITEMVKRIVEEKFKDENIRVKSVLLRPAGALAQAEVHLEIDGNKRLADVELLLVNIEAAIRSQIPVIGRISSIPHSYPAQRSEPTRRFGGIFGDRRNTSGAA</sequence>
<dbReference type="EMBL" id="CP002408">
    <property type="protein sequence ID" value="AFU58801.1"/>
    <property type="molecule type" value="Genomic_DNA"/>
</dbReference>
<dbReference type="InterPro" id="IPR002524">
    <property type="entry name" value="Cation_efflux"/>
</dbReference>
<dbReference type="Gene3D" id="1.20.1510.10">
    <property type="entry name" value="Cation efflux protein transmembrane domain"/>
    <property type="match status" value="1"/>
</dbReference>
<dbReference type="NCBIfam" id="TIGR01297">
    <property type="entry name" value="CDF"/>
    <property type="match status" value="1"/>
</dbReference>